<dbReference type="Pfam" id="PF12796">
    <property type="entry name" value="Ank_2"/>
    <property type="match status" value="2"/>
</dbReference>
<organism evidence="5 6">
    <name type="scientific">Hyalella azteca</name>
    <name type="common">Amphipod</name>
    <dbReference type="NCBI Taxonomy" id="294128"/>
    <lineage>
        <taxon>Eukaryota</taxon>
        <taxon>Metazoa</taxon>
        <taxon>Ecdysozoa</taxon>
        <taxon>Arthropoda</taxon>
        <taxon>Crustacea</taxon>
        <taxon>Multicrustacea</taxon>
        <taxon>Malacostraca</taxon>
        <taxon>Eumalacostraca</taxon>
        <taxon>Peracarida</taxon>
        <taxon>Amphipoda</taxon>
        <taxon>Senticaudata</taxon>
        <taxon>Talitrida</taxon>
        <taxon>Talitroidea</taxon>
        <taxon>Hyalellidae</taxon>
        <taxon>Hyalella</taxon>
    </lineage>
</organism>
<dbReference type="Gene3D" id="1.25.40.20">
    <property type="entry name" value="Ankyrin repeat-containing domain"/>
    <property type="match status" value="3"/>
</dbReference>
<dbReference type="PROSITE" id="PS50297">
    <property type="entry name" value="ANK_REP_REGION"/>
    <property type="match status" value="5"/>
</dbReference>
<dbReference type="OMA" id="PQRANNF"/>
<feature type="region of interest" description="Disordered" evidence="4">
    <location>
        <begin position="302"/>
        <end position="335"/>
    </location>
</feature>
<feature type="repeat" description="ANK" evidence="3">
    <location>
        <begin position="42"/>
        <end position="74"/>
    </location>
</feature>
<dbReference type="SMART" id="SM00248">
    <property type="entry name" value="ANK"/>
    <property type="match status" value="7"/>
</dbReference>
<dbReference type="PROSITE" id="PS50088">
    <property type="entry name" value="ANK_REPEAT"/>
    <property type="match status" value="5"/>
</dbReference>
<feature type="repeat" description="ANK" evidence="3">
    <location>
        <begin position="75"/>
        <end position="107"/>
    </location>
</feature>
<keyword evidence="2 3" id="KW-0040">ANK repeat</keyword>
<sequence>MSSRIINRWDQRLHAAASRGDVVEMRRVLDSGRVHVDCTDRDGGTALIVSSQCGHSDVVELLLARGADPNTAMRDRATALFVAAQNGHTAVVRSLLRGGARIDARRADGATSLWIAAQMGHAQVVRELLGHGAQPDTPRKDGATALFKAAHKGHVDVVKALLLHRPKLGLLKNGESALHAAALYGHIEVARLLLRAGADPTLRNDQGLTAAHIALRAGHLNAAKLLQQPPPSPKRSPLSPRGTPTGTLSRGSSQPGSLETIVEASPPPQRANNFQSCELTALMDGETRARINQVGCSSLSASNNSLTAPSPSPSVVSEPPAPLHPPLPHHRATSHADLRSMKSLFCKTFSSFRRASLGRRVINAPP</sequence>
<keyword evidence="5" id="KW-1185">Reference proteome</keyword>
<feature type="repeat" description="ANK" evidence="3">
    <location>
        <begin position="173"/>
        <end position="205"/>
    </location>
</feature>
<dbReference type="AlphaFoldDB" id="A0A8B7PBN8"/>
<dbReference type="PANTHER" id="PTHR24126:SF14">
    <property type="entry name" value="ANK_REP_REGION DOMAIN-CONTAINING PROTEIN"/>
    <property type="match status" value="1"/>
</dbReference>
<evidence type="ECO:0000256" key="2">
    <source>
        <dbReference type="ARBA" id="ARBA00023043"/>
    </source>
</evidence>
<dbReference type="GO" id="GO:0006357">
    <property type="term" value="P:regulation of transcription by RNA polymerase II"/>
    <property type="evidence" value="ECO:0007669"/>
    <property type="project" value="TreeGrafter"/>
</dbReference>
<evidence type="ECO:0000256" key="4">
    <source>
        <dbReference type="SAM" id="MobiDB-lite"/>
    </source>
</evidence>
<feature type="repeat" description="ANK" evidence="3">
    <location>
        <begin position="108"/>
        <end position="140"/>
    </location>
</feature>
<dbReference type="GeneID" id="108679097"/>
<evidence type="ECO:0000256" key="3">
    <source>
        <dbReference type="PROSITE-ProRule" id="PRU00023"/>
    </source>
</evidence>
<gene>
    <name evidence="6" type="primary">LOC108679097</name>
</gene>
<dbReference type="PANTHER" id="PTHR24126">
    <property type="entry name" value="ANKYRIN REPEAT, PH AND SEC7 DOMAIN CONTAINING PROTEIN SECG-RELATED"/>
    <property type="match status" value="1"/>
</dbReference>
<feature type="compositionally biased region" description="Polar residues" evidence="4">
    <location>
        <begin position="242"/>
        <end position="257"/>
    </location>
</feature>
<dbReference type="GO" id="GO:0005634">
    <property type="term" value="C:nucleus"/>
    <property type="evidence" value="ECO:0007669"/>
    <property type="project" value="TreeGrafter"/>
</dbReference>
<dbReference type="PRINTS" id="PR01415">
    <property type="entry name" value="ANKYRIN"/>
</dbReference>
<feature type="region of interest" description="Disordered" evidence="4">
    <location>
        <begin position="225"/>
        <end position="271"/>
    </location>
</feature>
<evidence type="ECO:0000313" key="6">
    <source>
        <dbReference type="RefSeq" id="XP_018023112.1"/>
    </source>
</evidence>
<dbReference type="RefSeq" id="XP_018023112.1">
    <property type="nucleotide sequence ID" value="XM_018167623.2"/>
</dbReference>
<dbReference type="KEGG" id="hazt:108679097"/>
<name>A0A8B7PBN8_HYAAZ</name>
<dbReference type="SUPFAM" id="SSF48403">
    <property type="entry name" value="Ankyrin repeat"/>
    <property type="match status" value="1"/>
</dbReference>
<proteinExistence type="predicted"/>
<evidence type="ECO:0000313" key="5">
    <source>
        <dbReference type="Proteomes" id="UP000694843"/>
    </source>
</evidence>
<dbReference type="InterPro" id="IPR036770">
    <property type="entry name" value="Ankyrin_rpt-contain_sf"/>
</dbReference>
<feature type="compositionally biased region" description="Low complexity" evidence="4">
    <location>
        <begin position="302"/>
        <end position="318"/>
    </location>
</feature>
<keyword evidence="1" id="KW-0677">Repeat</keyword>
<evidence type="ECO:0000256" key="1">
    <source>
        <dbReference type="ARBA" id="ARBA00022737"/>
    </source>
</evidence>
<accession>A0A8B7PBN8</accession>
<dbReference type="GO" id="GO:0061629">
    <property type="term" value="F:RNA polymerase II-specific DNA-binding transcription factor binding"/>
    <property type="evidence" value="ECO:0007669"/>
    <property type="project" value="TreeGrafter"/>
</dbReference>
<reference evidence="6" key="1">
    <citation type="submission" date="2025-08" db="UniProtKB">
        <authorList>
            <consortium name="RefSeq"/>
        </authorList>
    </citation>
    <scope>IDENTIFICATION</scope>
    <source>
        <tissue evidence="6">Whole organism</tissue>
    </source>
</reference>
<dbReference type="InterPro" id="IPR002110">
    <property type="entry name" value="Ankyrin_rpt"/>
</dbReference>
<protein>
    <submittedName>
        <fullName evidence="6">Ankyrin repeat domain-containing protein 29</fullName>
    </submittedName>
</protein>
<dbReference type="Pfam" id="PF00023">
    <property type="entry name" value="Ank"/>
    <property type="match status" value="1"/>
</dbReference>
<feature type="repeat" description="ANK" evidence="3">
    <location>
        <begin position="141"/>
        <end position="173"/>
    </location>
</feature>
<dbReference type="OrthoDB" id="6358664at2759"/>
<dbReference type="Proteomes" id="UP000694843">
    <property type="component" value="Unplaced"/>
</dbReference>